<feature type="domain" description="Cyclic nucleotide phosphodiesterase C-terminal" evidence="6">
    <location>
        <begin position="352"/>
        <end position="452"/>
    </location>
</feature>
<dbReference type="EMBL" id="JAUSUY010000004">
    <property type="protein sequence ID" value="MDT3425609.1"/>
    <property type="molecule type" value="Genomic_DNA"/>
</dbReference>
<dbReference type="SUPFAM" id="SSF56300">
    <property type="entry name" value="Metallo-dependent phosphatases"/>
    <property type="match status" value="1"/>
</dbReference>
<dbReference type="InterPro" id="IPR004843">
    <property type="entry name" value="Calcineurin-like_PHP"/>
</dbReference>
<dbReference type="Gene3D" id="3.60.21.10">
    <property type="match status" value="1"/>
</dbReference>
<reference evidence="7 8" key="1">
    <citation type="submission" date="2023-07" db="EMBL/GenBank/DDBJ databases">
        <title>Genomic Encyclopedia of Type Strains, Phase IV (KMG-IV): sequencing the most valuable type-strain genomes for metagenomic binning, comparative biology and taxonomic classification.</title>
        <authorList>
            <person name="Goeker M."/>
        </authorList>
    </citation>
    <scope>NUCLEOTIDE SEQUENCE [LARGE SCALE GENOMIC DNA]</scope>
    <source>
        <strain evidence="7 8">T98</strain>
    </source>
</reference>
<dbReference type="InterPro" id="IPR012365">
    <property type="entry name" value="Pesteras_lmo2642"/>
</dbReference>
<dbReference type="PIRSF" id="PIRSF034890">
    <property type="entry name" value="Pesteras_lmo2642"/>
    <property type="match status" value="1"/>
</dbReference>
<name>A0ABU3H465_9BACL</name>
<evidence type="ECO:0000256" key="3">
    <source>
        <dbReference type="ARBA" id="ARBA00023004"/>
    </source>
</evidence>
<dbReference type="PANTHER" id="PTHR42988">
    <property type="entry name" value="PHOSPHOHYDROLASE"/>
    <property type="match status" value="1"/>
</dbReference>
<dbReference type="PANTHER" id="PTHR42988:SF2">
    <property type="entry name" value="CYCLIC NUCLEOTIDE PHOSPHODIESTERASE CBUA0032-RELATED"/>
    <property type="match status" value="1"/>
</dbReference>
<evidence type="ECO:0000313" key="8">
    <source>
        <dbReference type="Proteomes" id="UP001248709"/>
    </source>
</evidence>
<sequence length="470" mass="52326">MYDSSSPMRQKRARGLIYLCLPLLLLSGLFSGCEGRDRENSAAIPAEGSVSTIHFWEATDLHYLDKSLHDGGTAFQSFVASGDGKQLPYIDEILNAFVHEAEIKKPDFIILSGDLTNNGERASHKSLARKLARIEEKGSSVYVIPGNHDLFNPWARAFKGDRQMVTDRITDKDFTDIYGRFGYDEALSRDPHSLSYAVRAAPGLWLLMIDSNQYNHNQRLGHPQTDGRVLSSTLAWIDSCLQQAAEENAAVLTVMHHNVLDHSDLNIPGFKVNNSGQVMKKLREHRLNLVLSGHIHMQDIRRNLANGGSEFPDRTAVYDIATSALAVNPHQYGAMTFDPLTGRTTYQSTPVNVDGWAASEGLTDSRLLSFKKYAEQSFIDASYKKAYESLAGSEFSSQNKQEMAEAMARLNARYFAGTAGSGIDDLLKLPGFKLWSTVKDGFLPRYIRSMTQPKPLSNTSLEITLNREQP</sequence>
<dbReference type="InterPro" id="IPR029052">
    <property type="entry name" value="Metallo-depent_PP-like"/>
</dbReference>
<dbReference type="InterPro" id="IPR050884">
    <property type="entry name" value="CNP_phosphodiesterase-III"/>
</dbReference>
<accession>A0ABU3H465</accession>
<keyword evidence="8" id="KW-1185">Reference proteome</keyword>
<evidence type="ECO:0000256" key="1">
    <source>
        <dbReference type="ARBA" id="ARBA00022723"/>
    </source>
</evidence>
<evidence type="ECO:0000256" key="2">
    <source>
        <dbReference type="ARBA" id="ARBA00022801"/>
    </source>
</evidence>
<gene>
    <name evidence="7" type="ORF">J2Z22_001128</name>
</gene>
<evidence type="ECO:0000259" key="6">
    <source>
        <dbReference type="Pfam" id="PF17839"/>
    </source>
</evidence>
<keyword evidence="2" id="KW-0378">Hydrolase</keyword>
<dbReference type="Pfam" id="PF00149">
    <property type="entry name" value="Metallophos"/>
    <property type="match status" value="1"/>
</dbReference>
<evidence type="ECO:0000313" key="7">
    <source>
        <dbReference type="EMBL" id="MDT3425609.1"/>
    </source>
</evidence>
<dbReference type="RefSeq" id="WP_025696701.1">
    <property type="nucleotide sequence ID" value="NZ_JAUSUY010000004.1"/>
</dbReference>
<comment type="caution">
    <text evidence="7">The sequence shown here is derived from an EMBL/GenBank/DDBJ whole genome shotgun (WGS) entry which is preliminary data.</text>
</comment>
<keyword evidence="1" id="KW-0479">Metal-binding</keyword>
<keyword evidence="3" id="KW-0408">Iron</keyword>
<evidence type="ECO:0000256" key="4">
    <source>
        <dbReference type="ARBA" id="ARBA00025742"/>
    </source>
</evidence>
<protein>
    <submittedName>
        <fullName evidence="7">3',5'-cyclic AMP phosphodiesterase CpdA</fullName>
    </submittedName>
</protein>
<dbReference type="Proteomes" id="UP001248709">
    <property type="component" value="Unassembled WGS sequence"/>
</dbReference>
<proteinExistence type="inferred from homology"/>
<comment type="similarity">
    <text evidence="4">Belongs to the cyclic nucleotide phosphodiesterase class-III family.</text>
</comment>
<evidence type="ECO:0000259" key="5">
    <source>
        <dbReference type="Pfam" id="PF00149"/>
    </source>
</evidence>
<dbReference type="Gene3D" id="1.10.246.180">
    <property type="match status" value="1"/>
</dbReference>
<dbReference type="Pfam" id="PF17839">
    <property type="entry name" value="CNP_C_terminal"/>
    <property type="match status" value="1"/>
</dbReference>
<feature type="domain" description="Calcineurin-like phosphoesterase" evidence="5">
    <location>
        <begin position="55"/>
        <end position="297"/>
    </location>
</feature>
<dbReference type="InterPro" id="IPR040869">
    <property type="entry name" value="CNP_C"/>
</dbReference>
<organism evidence="7 8">
    <name type="scientific">Paenibacillus forsythiae</name>
    <dbReference type="NCBI Taxonomy" id="365616"/>
    <lineage>
        <taxon>Bacteria</taxon>
        <taxon>Bacillati</taxon>
        <taxon>Bacillota</taxon>
        <taxon>Bacilli</taxon>
        <taxon>Bacillales</taxon>
        <taxon>Paenibacillaceae</taxon>
        <taxon>Paenibacillus</taxon>
    </lineage>
</organism>